<feature type="transmembrane region" description="Helical" evidence="1">
    <location>
        <begin position="324"/>
        <end position="344"/>
    </location>
</feature>
<keyword evidence="1" id="KW-0812">Transmembrane</keyword>
<dbReference type="RefSeq" id="WP_097132048.1">
    <property type="nucleotide sequence ID" value="NZ_OCNH01000010.1"/>
</dbReference>
<dbReference type="OrthoDB" id="953501at2"/>
<organism evidence="2 3">
    <name type="scientific">Spirosoma fluviale</name>
    <dbReference type="NCBI Taxonomy" id="1597977"/>
    <lineage>
        <taxon>Bacteria</taxon>
        <taxon>Pseudomonadati</taxon>
        <taxon>Bacteroidota</taxon>
        <taxon>Cytophagia</taxon>
        <taxon>Cytophagales</taxon>
        <taxon>Cytophagaceae</taxon>
        <taxon>Spirosoma</taxon>
    </lineage>
</organism>
<keyword evidence="1" id="KW-1133">Transmembrane helix</keyword>
<evidence type="ECO:0000313" key="2">
    <source>
        <dbReference type="EMBL" id="SOD99658.1"/>
    </source>
</evidence>
<dbReference type="Proteomes" id="UP000219452">
    <property type="component" value="Unassembled WGS sequence"/>
</dbReference>
<sequence>MRQLLLLIACVSLAGSGLAQERVRNVRIRVADSSRIEVFYDLLNTRSGDSVFLDVRSRLRGTLRILPQYVSGDVGTRLTAGSDHRIVWEALANGYSLNEDIQARVLVKARISASGNPIASTPPPATKEPPAAPKVVVTTPVLTEARPEVVPAKPVAKAEPIPVSEKPPVRVASEPLSPQKSAGRAKPSIFSADTIAPVVQSAPAVVTAPVAQEADPPKKPASQAVETETLVPAGDGKLQKIPYKGPAWALLSAVAPGVGNIFVQTPKSKIGLRPLVTVGVYGLLIYGFMERTKSQDAYAIYEQQKNREAGEPYYQTANGHHQRYFLATRGALVVAAADVVLTFIKGLRNSQIQKEAKRFKSLMLRPGLQAGQPTAVVRYSF</sequence>
<dbReference type="AlphaFoldDB" id="A0A286GVU5"/>
<evidence type="ECO:0008006" key="4">
    <source>
        <dbReference type="Google" id="ProtNLM"/>
    </source>
</evidence>
<evidence type="ECO:0000256" key="1">
    <source>
        <dbReference type="SAM" id="Phobius"/>
    </source>
</evidence>
<protein>
    <recommendedName>
        <fullName evidence="4">DUF5683 domain-containing protein</fullName>
    </recommendedName>
</protein>
<reference evidence="3" key="1">
    <citation type="submission" date="2017-09" db="EMBL/GenBank/DDBJ databases">
        <authorList>
            <person name="Varghese N."/>
            <person name="Submissions S."/>
        </authorList>
    </citation>
    <scope>NUCLEOTIDE SEQUENCE [LARGE SCALE GENOMIC DNA]</scope>
    <source>
        <strain evidence="3">DSM 29961</strain>
    </source>
</reference>
<gene>
    <name evidence="2" type="ORF">SAMN06269250_0097</name>
</gene>
<keyword evidence="3" id="KW-1185">Reference proteome</keyword>
<feature type="transmembrane region" description="Helical" evidence="1">
    <location>
        <begin position="270"/>
        <end position="289"/>
    </location>
</feature>
<proteinExistence type="predicted"/>
<keyword evidence="1" id="KW-0472">Membrane</keyword>
<feature type="transmembrane region" description="Helical" evidence="1">
    <location>
        <begin position="245"/>
        <end position="263"/>
    </location>
</feature>
<name>A0A286GVU5_9BACT</name>
<accession>A0A286GVU5</accession>
<dbReference type="EMBL" id="OCNH01000010">
    <property type="protein sequence ID" value="SOD99658.1"/>
    <property type="molecule type" value="Genomic_DNA"/>
</dbReference>
<evidence type="ECO:0000313" key="3">
    <source>
        <dbReference type="Proteomes" id="UP000219452"/>
    </source>
</evidence>